<dbReference type="PANTHER" id="PTHR47245">
    <property type="entry name" value="PEPTIDYLPROLYL ISOMERASE"/>
    <property type="match status" value="1"/>
</dbReference>
<evidence type="ECO:0000313" key="8">
    <source>
        <dbReference type="EMBL" id="OGF10524.1"/>
    </source>
</evidence>
<name>A0A1F5R7W6_9BACT</name>
<comment type="catalytic activity">
    <reaction evidence="1">
        <text>[protein]-peptidylproline (omega=180) = [protein]-peptidylproline (omega=0)</text>
        <dbReference type="Rhea" id="RHEA:16237"/>
        <dbReference type="Rhea" id="RHEA-COMP:10747"/>
        <dbReference type="Rhea" id="RHEA-COMP:10748"/>
        <dbReference type="ChEBI" id="CHEBI:83833"/>
        <dbReference type="ChEBI" id="CHEBI:83834"/>
        <dbReference type="EC" id="5.2.1.8"/>
    </reaction>
</comment>
<dbReference type="Gene3D" id="1.10.8.1040">
    <property type="match status" value="1"/>
</dbReference>
<dbReference type="Proteomes" id="UP000177230">
    <property type="component" value="Unassembled WGS sequence"/>
</dbReference>
<dbReference type="InterPro" id="IPR027304">
    <property type="entry name" value="Trigger_fact/SurA_dom_sf"/>
</dbReference>
<evidence type="ECO:0000256" key="2">
    <source>
        <dbReference type="ARBA" id="ARBA00013194"/>
    </source>
</evidence>
<keyword evidence="5 6" id="KW-0413">Isomerase</keyword>
<dbReference type="GO" id="GO:0003755">
    <property type="term" value="F:peptidyl-prolyl cis-trans isomerase activity"/>
    <property type="evidence" value="ECO:0007669"/>
    <property type="project" value="UniProtKB-KW"/>
</dbReference>
<dbReference type="InterPro" id="IPR046357">
    <property type="entry name" value="PPIase_dom_sf"/>
</dbReference>
<protein>
    <recommendedName>
        <fullName evidence="2">peptidylprolyl isomerase</fullName>
        <ecNumber evidence="2">5.2.1.8</ecNumber>
    </recommendedName>
</protein>
<evidence type="ECO:0000256" key="4">
    <source>
        <dbReference type="ARBA" id="ARBA00023110"/>
    </source>
</evidence>
<dbReference type="SUPFAM" id="SSF54534">
    <property type="entry name" value="FKBP-like"/>
    <property type="match status" value="2"/>
</dbReference>
<dbReference type="PANTHER" id="PTHR47245:SF1">
    <property type="entry name" value="FOLDASE PROTEIN PRSA"/>
    <property type="match status" value="1"/>
</dbReference>
<dbReference type="InterPro" id="IPR023058">
    <property type="entry name" value="PPIase_PpiC_CS"/>
</dbReference>
<evidence type="ECO:0000259" key="7">
    <source>
        <dbReference type="PROSITE" id="PS50198"/>
    </source>
</evidence>
<feature type="domain" description="PpiC" evidence="7">
    <location>
        <begin position="402"/>
        <end position="492"/>
    </location>
</feature>
<proteinExistence type="predicted"/>
<dbReference type="PROSITE" id="PS50198">
    <property type="entry name" value="PPIC_PPIASE_2"/>
    <property type="match status" value="2"/>
</dbReference>
<keyword evidence="3" id="KW-0732">Signal</keyword>
<dbReference type="SUPFAM" id="SSF109998">
    <property type="entry name" value="Triger factor/SurA peptide-binding domain-like"/>
    <property type="match status" value="1"/>
</dbReference>
<dbReference type="PROSITE" id="PS51257">
    <property type="entry name" value="PROKAR_LIPOPROTEIN"/>
    <property type="match status" value="1"/>
</dbReference>
<dbReference type="Gene3D" id="3.10.50.40">
    <property type="match status" value="2"/>
</dbReference>
<evidence type="ECO:0000256" key="3">
    <source>
        <dbReference type="ARBA" id="ARBA00022729"/>
    </source>
</evidence>
<keyword evidence="4 6" id="KW-0697">Rotamase</keyword>
<comment type="caution">
    <text evidence="8">The sequence shown here is derived from an EMBL/GenBank/DDBJ whole genome shotgun (WGS) entry which is preliminary data.</text>
</comment>
<dbReference type="AlphaFoldDB" id="A0A1F5R7W6"/>
<feature type="domain" description="PpiC" evidence="7">
    <location>
        <begin position="128"/>
        <end position="218"/>
    </location>
</feature>
<dbReference type="PROSITE" id="PS01096">
    <property type="entry name" value="PPIC_PPIASE_1"/>
    <property type="match status" value="1"/>
</dbReference>
<sequence>MKRWLSTALILSLTIALTSCSSRNKTIASVGGSKITLGEFQDAYKPPMIPGDSAAVLAGKQELLNRMVDQKLMVNEAVARGMDKDPKLVQDLEELKKNILLQELYRDEILKRAQPSDSDVKKFYERLGKEAKASHILVKTEEEAKEVAQALKGGGDFAQLAGSKSVDRGSAQRGGDLGWFGWGKMVEEFQAAAFSMKPGQTSKPIKTAFGFHIIRLDSLREVPLQPFEEMKDRIKQQISSTRPRELANKYITKLRDGANIKIKGDIIQALAAKQAPGQPLPALPQASPEELKKTVITYNGGSWTVQTLYDNVNRYMRGALDLNQADRLKEQVEGLIVSDLLLARAKSKGIEQNPKVKDQLSRTRDNMLAEAYYREDVSGKVLLGPDQAKQYYQKNKKEFYQPAKALVYIIAVPEMAQAQEIYSLLSKGADFSQLARERSVDPSKASGGALRWVESNDAELPELSRMAFGLALNQPSRPFAYRNNFAVIKVTEKTPAKQRTFEESQREIEFKLRQSQEEAILGDLLTSLKAKYPVEIDQALLAKAEASTAVEEK</sequence>
<dbReference type="InterPro" id="IPR050245">
    <property type="entry name" value="PrsA_foldase"/>
</dbReference>
<dbReference type="EC" id="5.2.1.8" evidence="2"/>
<evidence type="ECO:0000313" key="9">
    <source>
        <dbReference type="Proteomes" id="UP000177230"/>
    </source>
</evidence>
<gene>
    <name evidence="8" type="ORF">A2024_09260</name>
</gene>
<organism evidence="8 9">
    <name type="scientific">Candidatus Edwardsbacteria bacterium GWF2_54_11</name>
    <dbReference type="NCBI Taxonomy" id="1817851"/>
    <lineage>
        <taxon>Bacteria</taxon>
        <taxon>Candidatus Edwardsiibacteriota</taxon>
    </lineage>
</organism>
<accession>A0A1F5R7W6</accession>
<dbReference type="Pfam" id="PF00639">
    <property type="entry name" value="Rotamase"/>
    <property type="match status" value="1"/>
</dbReference>
<dbReference type="EMBL" id="MFFM01000038">
    <property type="protein sequence ID" value="OGF10524.1"/>
    <property type="molecule type" value="Genomic_DNA"/>
</dbReference>
<dbReference type="InterPro" id="IPR000297">
    <property type="entry name" value="PPIase_PpiC"/>
</dbReference>
<evidence type="ECO:0000256" key="5">
    <source>
        <dbReference type="ARBA" id="ARBA00023235"/>
    </source>
</evidence>
<evidence type="ECO:0000256" key="1">
    <source>
        <dbReference type="ARBA" id="ARBA00000971"/>
    </source>
</evidence>
<dbReference type="Pfam" id="PF13145">
    <property type="entry name" value="Rotamase_2"/>
    <property type="match status" value="1"/>
</dbReference>
<reference evidence="8 9" key="1">
    <citation type="journal article" date="2016" name="Nat. Commun.">
        <title>Thousands of microbial genomes shed light on interconnected biogeochemical processes in an aquifer system.</title>
        <authorList>
            <person name="Anantharaman K."/>
            <person name="Brown C.T."/>
            <person name="Hug L.A."/>
            <person name="Sharon I."/>
            <person name="Castelle C.J."/>
            <person name="Probst A.J."/>
            <person name="Thomas B.C."/>
            <person name="Singh A."/>
            <person name="Wilkins M.J."/>
            <person name="Karaoz U."/>
            <person name="Brodie E.L."/>
            <person name="Williams K.H."/>
            <person name="Hubbard S.S."/>
            <person name="Banfield J.F."/>
        </authorList>
    </citation>
    <scope>NUCLEOTIDE SEQUENCE [LARGE SCALE GENOMIC DNA]</scope>
</reference>
<evidence type="ECO:0000256" key="6">
    <source>
        <dbReference type="PROSITE-ProRule" id="PRU00278"/>
    </source>
</evidence>